<dbReference type="OrthoDB" id="275292at2157"/>
<dbReference type="GO" id="GO:0046491">
    <property type="term" value="P:L-methylmalonyl-CoA metabolic process"/>
    <property type="evidence" value="ECO:0007669"/>
    <property type="project" value="TreeGrafter"/>
</dbReference>
<dbReference type="RefSeq" id="WP_142978171.1">
    <property type="nucleotide sequence ID" value="NZ_RKLU01000001.1"/>
</dbReference>
<evidence type="ECO:0000259" key="2">
    <source>
        <dbReference type="PROSITE" id="PS51819"/>
    </source>
</evidence>
<feature type="domain" description="VOC" evidence="2">
    <location>
        <begin position="5"/>
        <end position="139"/>
    </location>
</feature>
<accession>A0A8J8PDE3</accession>
<organism evidence="3 4">
    <name type="scientific">Halonotius terrestris</name>
    <dbReference type="NCBI Taxonomy" id="2487750"/>
    <lineage>
        <taxon>Archaea</taxon>
        <taxon>Methanobacteriati</taxon>
        <taxon>Methanobacteriota</taxon>
        <taxon>Stenosarchaea group</taxon>
        <taxon>Halobacteria</taxon>
        <taxon>Halobacteriales</taxon>
        <taxon>Haloferacaceae</taxon>
        <taxon>Halonotius</taxon>
    </lineage>
</organism>
<comment type="caution">
    <text evidence="3">The sequence shown here is derived from an EMBL/GenBank/DDBJ whole genome shotgun (WGS) entry which is preliminary data.</text>
</comment>
<keyword evidence="4" id="KW-1185">Reference proteome</keyword>
<dbReference type="InterPro" id="IPR051785">
    <property type="entry name" value="MMCE/EMCE_epimerase"/>
</dbReference>
<dbReference type="PANTHER" id="PTHR43048">
    <property type="entry name" value="METHYLMALONYL-COA EPIMERASE"/>
    <property type="match status" value="1"/>
</dbReference>
<dbReference type="AlphaFoldDB" id="A0A8J8PDE3"/>
<dbReference type="GO" id="GO:0004493">
    <property type="term" value="F:methylmalonyl-CoA epimerase activity"/>
    <property type="evidence" value="ECO:0007669"/>
    <property type="project" value="TreeGrafter"/>
</dbReference>
<sequence length="141" mass="15105">MTVPTAHHVGLTVSDLEAAVDFYRSVFDCSVVAEFSVAGDAFETGVGIDDASARFAHLDLGSVRLELVAYDPAGDDRPAAELNESGATHLGVEVDSLDDFYRSLSADVETISEPQTTETGTKICFLRDPDDHLVEVLELDA</sequence>
<protein>
    <submittedName>
        <fullName evidence="3">VOC family protein</fullName>
    </submittedName>
</protein>
<proteinExistence type="predicted"/>
<dbReference type="InterPro" id="IPR029068">
    <property type="entry name" value="Glyas_Bleomycin-R_OHBP_Dase"/>
</dbReference>
<dbReference type="PANTHER" id="PTHR43048:SF3">
    <property type="entry name" value="METHYLMALONYL-COA EPIMERASE, MITOCHONDRIAL"/>
    <property type="match status" value="1"/>
</dbReference>
<gene>
    <name evidence="3" type="ORF">EGH24_00215</name>
</gene>
<dbReference type="EMBL" id="RKLU01000001">
    <property type="protein sequence ID" value="TQQ83265.1"/>
    <property type="molecule type" value="Genomic_DNA"/>
</dbReference>
<dbReference type="InterPro" id="IPR037523">
    <property type="entry name" value="VOC_core"/>
</dbReference>
<dbReference type="Proteomes" id="UP000705823">
    <property type="component" value="Unassembled WGS sequence"/>
</dbReference>
<reference evidence="3" key="1">
    <citation type="submission" date="2019-02" db="EMBL/GenBank/DDBJ databases">
        <title>Halonotius sp. a new haloarchaeum isolated from saline soil.</title>
        <authorList>
            <person name="Duran-Viseras A."/>
            <person name="Sanchez-Porro C."/>
            <person name="Ventosa A."/>
        </authorList>
    </citation>
    <scope>NUCLEOTIDE SEQUENCE</scope>
    <source>
        <strain evidence="3">F15B</strain>
    </source>
</reference>
<dbReference type="InterPro" id="IPR004360">
    <property type="entry name" value="Glyas_Fos-R_dOase_dom"/>
</dbReference>
<evidence type="ECO:0000313" key="3">
    <source>
        <dbReference type="EMBL" id="TQQ83265.1"/>
    </source>
</evidence>
<evidence type="ECO:0000256" key="1">
    <source>
        <dbReference type="ARBA" id="ARBA00022723"/>
    </source>
</evidence>
<dbReference type="Gene3D" id="3.10.180.10">
    <property type="entry name" value="2,3-Dihydroxybiphenyl 1,2-Dioxygenase, domain 1"/>
    <property type="match status" value="1"/>
</dbReference>
<dbReference type="Pfam" id="PF00903">
    <property type="entry name" value="Glyoxalase"/>
    <property type="match status" value="1"/>
</dbReference>
<dbReference type="SUPFAM" id="SSF54593">
    <property type="entry name" value="Glyoxalase/Bleomycin resistance protein/Dihydroxybiphenyl dioxygenase"/>
    <property type="match status" value="1"/>
</dbReference>
<name>A0A8J8PDE3_9EURY</name>
<dbReference type="PROSITE" id="PS51819">
    <property type="entry name" value="VOC"/>
    <property type="match status" value="1"/>
</dbReference>
<keyword evidence="1" id="KW-0479">Metal-binding</keyword>
<dbReference type="GO" id="GO:0046872">
    <property type="term" value="F:metal ion binding"/>
    <property type="evidence" value="ECO:0007669"/>
    <property type="project" value="UniProtKB-KW"/>
</dbReference>
<evidence type="ECO:0000313" key="4">
    <source>
        <dbReference type="Proteomes" id="UP000705823"/>
    </source>
</evidence>